<proteinExistence type="predicted"/>
<protein>
    <recommendedName>
        <fullName evidence="4">DUF3261 domain-containing protein</fullName>
    </recommendedName>
</protein>
<reference evidence="3" key="1">
    <citation type="submission" date="2017-01" db="EMBL/GenBank/DDBJ databases">
        <authorList>
            <person name="Varghese N."/>
            <person name="Submissions S."/>
        </authorList>
    </citation>
    <scope>NUCLEOTIDE SEQUENCE [LARGE SCALE GENOMIC DNA]</scope>
    <source>
        <strain evidence="3">DSM 22306</strain>
    </source>
</reference>
<feature type="signal peptide" evidence="1">
    <location>
        <begin position="1"/>
        <end position="25"/>
    </location>
</feature>
<evidence type="ECO:0000313" key="2">
    <source>
        <dbReference type="EMBL" id="SIS40215.1"/>
    </source>
</evidence>
<gene>
    <name evidence="2" type="ORF">SAMN05421760_10187</name>
</gene>
<dbReference type="AlphaFoldDB" id="A0A1N7ISY8"/>
<evidence type="ECO:0008006" key="4">
    <source>
        <dbReference type="Google" id="ProtNLM"/>
    </source>
</evidence>
<organism evidence="2 3">
    <name type="scientific">Neptunomonas antarctica</name>
    <dbReference type="NCBI Taxonomy" id="619304"/>
    <lineage>
        <taxon>Bacteria</taxon>
        <taxon>Pseudomonadati</taxon>
        <taxon>Pseudomonadota</taxon>
        <taxon>Gammaproteobacteria</taxon>
        <taxon>Oceanospirillales</taxon>
        <taxon>Oceanospirillaceae</taxon>
        <taxon>Neptunomonas</taxon>
    </lineage>
</organism>
<keyword evidence="3" id="KW-1185">Reference proteome</keyword>
<dbReference type="STRING" id="619304.SAMN05421760_10187"/>
<keyword evidence="1" id="KW-0732">Signal</keyword>
<feature type="chain" id="PRO_5013337716" description="DUF3261 domain-containing protein" evidence="1">
    <location>
        <begin position="26"/>
        <end position="196"/>
    </location>
</feature>
<evidence type="ECO:0000256" key="1">
    <source>
        <dbReference type="SAM" id="SignalP"/>
    </source>
</evidence>
<dbReference type="OrthoDB" id="6386488at2"/>
<accession>A0A1N7ISY8</accession>
<evidence type="ECO:0000313" key="3">
    <source>
        <dbReference type="Proteomes" id="UP000185999"/>
    </source>
</evidence>
<dbReference type="InterPro" id="IPR021675">
    <property type="entry name" value="DUF3261"/>
</dbReference>
<dbReference type="Pfam" id="PF11659">
    <property type="entry name" value="DUF3261"/>
    <property type="match status" value="1"/>
</dbReference>
<dbReference type="EMBL" id="FTOE01000001">
    <property type="protein sequence ID" value="SIS40215.1"/>
    <property type="molecule type" value="Genomic_DNA"/>
</dbReference>
<dbReference type="Proteomes" id="UP000185999">
    <property type="component" value="Unassembled WGS sequence"/>
</dbReference>
<dbReference type="RefSeq" id="WP_076495874.1">
    <property type="nucleotide sequence ID" value="NZ_FTOE01000001.1"/>
</dbReference>
<sequence>MPSIIKTFMGLLLLSLWGCSGQSLLSTAVSPVSPETYPAAVSADSYLLLPPADMPATMLLKQRVTLSIKGQQRQFLVISKFSTERIVLVALLPTGQKLFTLDYDGIELKQESLSPVEIPTRDILAIMQFALWPEISVRQYYARSTGWITLFSDNQRELRRASGSLLKISYHPQGLSVDNFQHGYQVEISTLEKVDL</sequence>
<name>A0A1N7ISY8_9GAMM</name>